<dbReference type="Pfam" id="PF16325">
    <property type="entry name" value="Peptidase_U32_C"/>
    <property type="match status" value="1"/>
</dbReference>
<evidence type="ECO:0000313" key="5">
    <source>
        <dbReference type="EMBL" id="PMP69516.1"/>
    </source>
</evidence>
<sequence length="399" mass="45862">MKVELLSPAGNMEKLKAAINFGADAIYLSGKDFGLRASADNFTIEEMHEAFSFLHSKGKKGYVTVNIYARNYDFNELGSYLDQLKEVSPDALIVSDPGVFKFIRDRKIDIPIHISTQANITNYMAVKFWQQLGAERIVLARELSREEIRFIAENVKCELEVFVHGAMCISHSGRCVLSNYFNKKDSNRGECTHPCRWKYHLMEETRPGEYLPVFEDERGTYIYNSKDLCLIEHVGELIDMGVKSLKIEGRMKSSMYTAVVTGVYRQAIDTALKGEFKVDEKWIRLLNTVSNRTYTKGFYADEADENSINYKTSSYVRGSDFLGVVTSCEDGRLNFHCKGKINIGDELQILTPDMDEFVFKVDEIYDINVEKVEFTKPNYDYFFNFDIKIPENSIIRRIL</sequence>
<evidence type="ECO:0000256" key="2">
    <source>
        <dbReference type="ARBA" id="ARBA00022801"/>
    </source>
</evidence>
<dbReference type="InterPro" id="IPR051454">
    <property type="entry name" value="RNA/ubiquinone_mod_enzymes"/>
</dbReference>
<dbReference type="InterPro" id="IPR032525">
    <property type="entry name" value="Peptidase_U32_C"/>
</dbReference>
<dbReference type="Pfam" id="PF01136">
    <property type="entry name" value="Peptidase_U32"/>
    <property type="match status" value="1"/>
</dbReference>
<dbReference type="GO" id="GO:0008233">
    <property type="term" value="F:peptidase activity"/>
    <property type="evidence" value="ECO:0007669"/>
    <property type="project" value="UniProtKB-KW"/>
</dbReference>
<keyword evidence="1" id="KW-0645">Protease</keyword>
<evidence type="ECO:0000256" key="1">
    <source>
        <dbReference type="ARBA" id="ARBA00022670"/>
    </source>
</evidence>
<gene>
    <name evidence="5" type="ORF">C0187_06925</name>
</gene>
<dbReference type="Proteomes" id="UP000242881">
    <property type="component" value="Unassembled WGS sequence"/>
</dbReference>
<dbReference type="PANTHER" id="PTHR30217:SF6">
    <property type="entry name" value="TRNA HYDROXYLATION PROTEIN P"/>
    <property type="match status" value="1"/>
</dbReference>
<organism evidence="5 6">
    <name type="scientific">Calditerrivibrio nitroreducens</name>
    <dbReference type="NCBI Taxonomy" id="477976"/>
    <lineage>
        <taxon>Bacteria</taxon>
        <taxon>Pseudomonadati</taxon>
        <taxon>Deferribacterota</taxon>
        <taxon>Deferribacteres</taxon>
        <taxon>Deferribacterales</taxon>
        <taxon>Calditerrivibrionaceae</taxon>
    </lineage>
</organism>
<dbReference type="InterPro" id="IPR001539">
    <property type="entry name" value="Peptidase_U32"/>
</dbReference>
<dbReference type="EMBL" id="PNIN01000071">
    <property type="protein sequence ID" value="PMP69516.1"/>
    <property type="molecule type" value="Genomic_DNA"/>
</dbReference>
<proteinExistence type="inferred from homology"/>
<feature type="domain" description="Peptidase family U32 C-terminal" evidence="4">
    <location>
        <begin position="318"/>
        <end position="396"/>
    </location>
</feature>
<comment type="similarity">
    <text evidence="3">Belongs to the peptidase U32 family.</text>
</comment>
<name>A0A2J6WGL1_9BACT</name>
<accession>A0A2J6WGL1</accession>
<protein>
    <submittedName>
        <fullName evidence="5">Peptidase U32</fullName>
    </submittedName>
</protein>
<evidence type="ECO:0000256" key="3">
    <source>
        <dbReference type="ARBA" id="ARBA00038374"/>
    </source>
</evidence>
<dbReference type="GO" id="GO:0006508">
    <property type="term" value="P:proteolysis"/>
    <property type="evidence" value="ECO:0007669"/>
    <property type="project" value="UniProtKB-KW"/>
</dbReference>
<dbReference type="PANTHER" id="PTHR30217">
    <property type="entry name" value="PEPTIDASE U32 FAMILY"/>
    <property type="match status" value="1"/>
</dbReference>
<keyword evidence="2" id="KW-0378">Hydrolase</keyword>
<dbReference type="Gene3D" id="2.40.30.10">
    <property type="entry name" value="Translation factors"/>
    <property type="match status" value="1"/>
</dbReference>
<evidence type="ECO:0000313" key="6">
    <source>
        <dbReference type="Proteomes" id="UP000242881"/>
    </source>
</evidence>
<dbReference type="PROSITE" id="PS01276">
    <property type="entry name" value="PEPTIDASE_U32"/>
    <property type="match status" value="1"/>
</dbReference>
<evidence type="ECO:0000259" key="4">
    <source>
        <dbReference type="Pfam" id="PF16325"/>
    </source>
</evidence>
<reference evidence="5 6" key="1">
    <citation type="submission" date="2018-01" db="EMBL/GenBank/DDBJ databases">
        <title>Metagenomic assembled genomes from two thermal pools in the Uzon Caldera, Kamchatka, Russia.</title>
        <authorList>
            <person name="Wilkins L."/>
            <person name="Ettinger C."/>
        </authorList>
    </citation>
    <scope>NUCLEOTIDE SEQUENCE [LARGE SCALE GENOMIC DNA]</scope>
    <source>
        <strain evidence="5">ZAV-05</strain>
    </source>
</reference>
<comment type="caution">
    <text evidence="5">The sequence shown here is derived from an EMBL/GenBank/DDBJ whole genome shotgun (WGS) entry which is preliminary data.</text>
</comment>
<dbReference type="AlphaFoldDB" id="A0A2J6WGL1"/>